<protein>
    <recommendedName>
        <fullName evidence="5">Lipoprotein</fullName>
    </recommendedName>
</protein>
<feature type="compositionally biased region" description="Gly residues" evidence="1">
    <location>
        <begin position="187"/>
        <end position="197"/>
    </location>
</feature>
<feature type="chain" id="PRO_5045370780" description="Lipoprotein" evidence="2">
    <location>
        <begin position="22"/>
        <end position="197"/>
    </location>
</feature>
<evidence type="ECO:0000256" key="2">
    <source>
        <dbReference type="SAM" id="SignalP"/>
    </source>
</evidence>
<evidence type="ECO:0000313" key="3">
    <source>
        <dbReference type="EMBL" id="MDQ4212738.1"/>
    </source>
</evidence>
<dbReference type="EMBL" id="JAVFCB010000001">
    <property type="protein sequence ID" value="MDQ4212738.1"/>
    <property type="molecule type" value="Genomic_DNA"/>
</dbReference>
<dbReference type="PROSITE" id="PS51257">
    <property type="entry name" value="PROKAR_LIPOPROTEIN"/>
    <property type="match status" value="1"/>
</dbReference>
<dbReference type="Proteomes" id="UP001230289">
    <property type="component" value="Unassembled WGS sequence"/>
</dbReference>
<evidence type="ECO:0000313" key="4">
    <source>
        <dbReference type="Proteomes" id="UP001230289"/>
    </source>
</evidence>
<feature type="region of interest" description="Disordered" evidence="1">
    <location>
        <begin position="178"/>
        <end position="197"/>
    </location>
</feature>
<evidence type="ECO:0000256" key="1">
    <source>
        <dbReference type="SAM" id="MobiDB-lite"/>
    </source>
</evidence>
<sequence length="197" mass="19781">MRLRSSLILASVLTLALAGCATPKSGVGAAPPPSVVPTPVVSESPSAVVTSGSTDAQAQAQARAWLAEASLPPGAAQADAGVTSFGSFTGWPCGPVAELHAYWRIPGMGVPEAANWLREHPTGRLITTRHSAVADDPRITSVTVGYIPAQGAQQGIVFTVEKLPDGVAVRAEIAAQTSTASGPPLPGGGQYGAPGQG</sequence>
<gene>
    <name evidence="3" type="ORF">RBR11_02280</name>
</gene>
<comment type="caution">
    <text evidence="3">The sequence shown here is derived from an EMBL/GenBank/DDBJ whole genome shotgun (WGS) entry which is preliminary data.</text>
</comment>
<reference evidence="3 4" key="1">
    <citation type="submission" date="2023-08" db="EMBL/GenBank/DDBJ databases">
        <title>Microbacterium sp. nov., isolated from a waste landfill.</title>
        <authorList>
            <person name="Wen W."/>
        </authorList>
    </citation>
    <scope>NUCLEOTIDE SEQUENCE [LARGE SCALE GENOMIC DNA]</scope>
    <source>
        <strain evidence="3 4">ASV81</strain>
    </source>
</reference>
<name>A0ABU0XCA0_9MICO</name>
<organism evidence="3 4">
    <name type="scientific">Microbacterium capsulatum</name>
    <dbReference type="NCBI Taxonomy" id="3041921"/>
    <lineage>
        <taxon>Bacteria</taxon>
        <taxon>Bacillati</taxon>
        <taxon>Actinomycetota</taxon>
        <taxon>Actinomycetes</taxon>
        <taxon>Micrococcales</taxon>
        <taxon>Microbacteriaceae</taxon>
        <taxon>Microbacterium</taxon>
    </lineage>
</organism>
<proteinExistence type="predicted"/>
<accession>A0ABU0XCA0</accession>
<dbReference type="RefSeq" id="WP_308487667.1">
    <property type="nucleotide sequence ID" value="NZ_JAVFCB010000001.1"/>
</dbReference>
<keyword evidence="2" id="KW-0732">Signal</keyword>
<keyword evidence="4" id="KW-1185">Reference proteome</keyword>
<evidence type="ECO:0008006" key="5">
    <source>
        <dbReference type="Google" id="ProtNLM"/>
    </source>
</evidence>
<feature type="signal peptide" evidence="2">
    <location>
        <begin position="1"/>
        <end position="21"/>
    </location>
</feature>